<dbReference type="AlphaFoldDB" id="A0A8J5CRX4"/>
<accession>A0A8J5CRX4</accession>
<protein>
    <submittedName>
        <fullName evidence="1">Uncharacterized protein</fullName>
    </submittedName>
</protein>
<proteinExistence type="predicted"/>
<evidence type="ECO:0000313" key="1">
    <source>
        <dbReference type="EMBL" id="KAG0717632.1"/>
    </source>
</evidence>
<keyword evidence="2" id="KW-1185">Reference proteome</keyword>
<dbReference type="Proteomes" id="UP000770661">
    <property type="component" value="Unassembled WGS sequence"/>
</dbReference>
<name>A0A8J5CRX4_CHIOP</name>
<gene>
    <name evidence="1" type="ORF">GWK47_007991</name>
</gene>
<evidence type="ECO:0000313" key="2">
    <source>
        <dbReference type="Proteomes" id="UP000770661"/>
    </source>
</evidence>
<dbReference type="EMBL" id="JACEEZ010017337">
    <property type="protein sequence ID" value="KAG0717632.1"/>
    <property type="molecule type" value="Genomic_DNA"/>
</dbReference>
<sequence>MASHWVPVVSPAEQTLRLFRVMSLVKARLGARGMRAEKLHVVTGHWAVTAAASRLNHGLKHLQNWWKNVKDWYVKLSKRTSGQATKMFDGEGQVGVEEHRFYKREANILEDMEVAAAAEQASTRRKRRLQPLRGKKEEWMWDLDPTWKANQALLERLLEERSQPQSR</sequence>
<reference evidence="1" key="1">
    <citation type="submission" date="2020-07" db="EMBL/GenBank/DDBJ databases">
        <title>The High-quality genome of the commercially important snow crab, Chionoecetes opilio.</title>
        <authorList>
            <person name="Jeong J.-H."/>
            <person name="Ryu S."/>
        </authorList>
    </citation>
    <scope>NUCLEOTIDE SEQUENCE</scope>
    <source>
        <strain evidence="1">MADBK_172401_WGS</strain>
        <tissue evidence="1">Digestive gland</tissue>
    </source>
</reference>
<organism evidence="1 2">
    <name type="scientific">Chionoecetes opilio</name>
    <name type="common">Atlantic snow crab</name>
    <name type="synonym">Cancer opilio</name>
    <dbReference type="NCBI Taxonomy" id="41210"/>
    <lineage>
        <taxon>Eukaryota</taxon>
        <taxon>Metazoa</taxon>
        <taxon>Ecdysozoa</taxon>
        <taxon>Arthropoda</taxon>
        <taxon>Crustacea</taxon>
        <taxon>Multicrustacea</taxon>
        <taxon>Malacostraca</taxon>
        <taxon>Eumalacostraca</taxon>
        <taxon>Eucarida</taxon>
        <taxon>Decapoda</taxon>
        <taxon>Pleocyemata</taxon>
        <taxon>Brachyura</taxon>
        <taxon>Eubrachyura</taxon>
        <taxon>Majoidea</taxon>
        <taxon>Majidae</taxon>
        <taxon>Chionoecetes</taxon>
    </lineage>
</organism>
<dbReference type="OrthoDB" id="6162629at2759"/>
<comment type="caution">
    <text evidence="1">The sequence shown here is derived from an EMBL/GenBank/DDBJ whole genome shotgun (WGS) entry which is preliminary data.</text>
</comment>